<keyword evidence="1" id="KW-0472">Membrane</keyword>
<dbReference type="OrthoDB" id="6623990at2"/>
<reference evidence="3 4" key="1">
    <citation type="submission" date="2019-02" db="EMBL/GenBank/DDBJ databases">
        <title>Peptostreptococcaceae bacterium ZHW00191 nov., a new bacterium isolated from the human gut.</title>
        <authorList>
            <person name="Zhou H.-W."/>
            <person name="Chen X.-J."/>
        </authorList>
    </citation>
    <scope>NUCLEOTIDE SEQUENCE [LARGE SCALE GENOMIC DNA]</scope>
    <source>
        <strain evidence="3 4">ZHW00191</strain>
    </source>
</reference>
<gene>
    <name evidence="3" type="ORF">EXD82_06340</name>
</gene>
<proteinExistence type="predicted"/>
<keyword evidence="1" id="KW-1133">Transmembrane helix</keyword>
<dbReference type="AlphaFoldDB" id="A0A544QUR4"/>
<feature type="transmembrane region" description="Helical" evidence="1">
    <location>
        <begin position="295"/>
        <end position="315"/>
    </location>
</feature>
<feature type="domain" description="Acyltransferase 3" evidence="2">
    <location>
        <begin position="8"/>
        <end position="347"/>
    </location>
</feature>
<evidence type="ECO:0000259" key="2">
    <source>
        <dbReference type="Pfam" id="PF01757"/>
    </source>
</evidence>
<dbReference type="InterPro" id="IPR002656">
    <property type="entry name" value="Acyl_transf_3_dom"/>
</dbReference>
<evidence type="ECO:0000256" key="1">
    <source>
        <dbReference type="SAM" id="Phobius"/>
    </source>
</evidence>
<organism evidence="3 4">
    <name type="scientific">Peptacetobacter hominis</name>
    <dbReference type="NCBI Taxonomy" id="2743610"/>
    <lineage>
        <taxon>Bacteria</taxon>
        <taxon>Bacillati</taxon>
        <taxon>Bacillota</taxon>
        <taxon>Clostridia</taxon>
        <taxon>Peptostreptococcales</taxon>
        <taxon>Peptostreptococcaceae</taxon>
        <taxon>Peptacetobacter</taxon>
    </lineage>
</organism>
<feature type="transmembrane region" description="Helical" evidence="1">
    <location>
        <begin position="167"/>
        <end position="186"/>
    </location>
</feature>
<feature type="transmembrane region" description="Helical" evidence="1">
    <location>
        <begin position="230"/>
        <end position="252"/>
    </location>
</feature>
<dbReference type="RefSeq" id="WP_142536078.1">
    <property type="nucleotide sequence ID" value="NZ_SGJB01000010.1"/>
</dbReference>
<comment type="caution">
    <text evidence="3">The sequence shown here is derived from an EMBL/GenBank/DDBJ whole genome shotgun (WGS) entry which is preliminary data.</text>
</comment>
<dbReference type="PANTHER" id="PTHR37312:SF1">
    <property type="entry name" value="MEMBRANE-BOUND ACYLTRANSFERASE YKRP-RELATED"/>
    <property type="match status" value="1"/>
</dbReference>
<dbReference type="Pfam" id="PF01757">
    <property type="entry name" value="Acyl_transf_3"/>
    <property type="match status" value="1"/>
</dbReference>
<keyword evidence="4" id="KW-1185">Reference proteome</keyword>
<feature type="transmembrane region" description="Helical" evidence="1">
    <location>
        <begin position="82"/>
        <end position="102"/>
    </location>
</feature>
<dbReference type="InterPro" id="IPR052734">
    <property type="entry name" value="Nod_factor_acetyltransferase"/>
</dbReference>
<dbReference type="EMBL" id="SGJB01000010">
    <property type="protein sequence ID" value="TQQ84420.1"/>
    <property type="molecule type" value="Genomic_DNA"/>
</dbReference>
<evidence type="ECO:0000313" key="4">
    <source>
        <dbReference type="Proteomes" id="UP000317863"/>
    </source>
</evidence>
<dbReference type="Proteomes" id="UP000317863">
    <property type="component" value="Unassembled WGS sequence"/>
</dbReference>
<dbReference type="PANTHER" id="PTHR37312">
    <property type="entry name" value="MEMBRANE-BOUND ACYLTRANSFERASE YKRP-RELATED"/>
    <property type="match status" value="1"/>
</dbReference>
<keyword evidence="1" id="KW-0812">Transmembrane</keyword>
<feature type="transmembrane region" description="Helical" evidence="1">
    <location>
        <begin position="198"/>
        <end position="218"/>
    </location>
</feature>
<evidence type="ECO:0000313" key="3">
    <source>
        <dbReference type="EMBL" id="TQQ84420.1"/>
    </source>
</evidence>
<feature type="transmembrane region" description="Helical" evidence="1">
    <location>
        <begin position="12"/>
        <end position="33"/>
    </location>
</feature>
<feature type="transmembrane region" description="Helical" evidence="1">
    <location>
        <begin position="122"/>
        <end position="146"/>
    </location>
</feature>
<feature type="transmembrane region" description="Helical" evidence="1">
    <location>
        <begin position="335"/>
        <end position="354"/>
    </location>
</feature>
<protein>
    <recommendedName>
        <fullName evidence="2">Acyltransferase 3 domain-containing protein</fullName>
    </recommendedName>
</protein>
<name>A0A544QUR4_9FIRM</name>
<sequence length="368" mass="43354">MNKNIHMTVLKAIGIIVVVSCHLEENMFNIIGIPLSLSRELFPEYSYHIPLFVFASGYFYKRIYESDYKTLVKKRFANIRNYYRSNLFYLVLSFILVSTGLLTRNIEFSLFSFFVEPFLGGFQFYFNGPGWFVPFLFTVRIMYPLFRKGASYMLSSFKQGEEKDFRDELIFTVFLCVIGVIAAYFANKYPVENQVVKPYHAVLRTLWGLQYMQIGLLFREFLEKYLKYNIYEFVMIVASKVVFYMIFGYSTFSLRTVSFYGNNVLGLVTSIIGILYVLYLSKFICRIVDGKYPKVMDFIVFIGDNTWSVMIHHLLVKWTITQMIDAGMFSGYEFVVTYFVTPILCLLLPLRFVYVCKIYRERKSTQPR</sequence>
<accession>A0A544QUR4</accession>
<feature type="transmembrane region" description="Helical" evidence="1">
    <location>
        <begin position="45"/>
        <end position="61"/>
    </location>
</feature>
<dbReference type="GO" id="GO:0016747">
    <property type="term" value="F:acyltransferase activity, transferring groups other than amino-acyl groups"/>
    <property type="evidence" value="ECO:0007669"/>
    <property type="project" value="InterPro"/>
</dbReference>
<feature type="transmembrane region" description="Helical" evidence="1">
    <location>
        <begin position="264"/>
        <end position="283"/>
    </location>
</feature>